<evidence type="ECO:0000256" key="2">
    <source>
        <dbReference type="ARBA" id="ARBA00007163"/>
    </source>
</evidence>
<dbReference type="PROSITE" id="PS00036">
    <property type="entry name" value="BZIP_BASIC"/>
    <property type="match status" value="1"/>
</dbReference>
<dbReference type="Pfam" id="PF00170">
    <property type="entry name" value="bZIP_1"/>
    <property type="match status" value="1"/>
</dbReference>
<organism evidence="10 11">
    <name type="scientific">Prunus armeniaca</name>
    <name type="common">Apricot</name>
    <name type="synonym">Armeniaca vulgaris</name>
    <dbReference type="NCBI Taxonomy" id="36596"/>
    <lineage>
        <taxon>Eukaryota</taxon>
        <taxon>Viridiplantae</taxon>
        <taxon>Streptophyta</taxon>
        <taxon>Embryophyta</taxon>
        <taxon>Tracheophyta</taxon>
        <taxon>Spermatophyta</taxon>
        <taxon>Magnoliopsida</taxon>
        <taxon>eudicotyledons</taxon>
        <taxon>Gunneridae</taxon>
        <taxon>Pentapetalae</taxon>
        <taxon>rosids</taxon>
        <taxon>fabids</taxon>
        <taxon>Rosales</taxon>
        <taxon>Rosaceae</taxon>
        <taxon>Amygdaloideae</taxon>
        <taxon>Amygdaleae</taxon>
        <taxon>Prunus</taxon>
    </lineage>
</organism>
<name>A0A6J5XHI2_PRUAR</name>
<dbReference type="GO" id="GO:0003700">
    <property type="term" value="F:DNA-binding transcription factor activity"/>
    <property type="evidence" value="ECO:0007669"/>
    <property type="project" value="InterPro"/>
</dbReference>
<evidence type="ECO:0000256" key="4">
    <source>
        <dbReference type="ARBA" id="ARBA00023125"/>
    </source>
</evidence>
<evidence type="ECO:0000313" key="11">
    <source>
        <dbReference type="Proteomes" id="UP000507245"/>
    </source>
</evidence>
<dbReference type="GO" id="GO:0043565">
    <property type="term" value="F:sequence-specific DNA binding"/>
    <property type="evidence" value="ECO:0007669"/>
    <property type="project" value="InterPro"/>
</dbReference>
<dbReference type="Proteomes" id="UP000507245">
    <property type="component" value="Unassembled WGS sequence"/>
</dbReference>
<keyword evidence="3" id="KW-0805">Transcription regulation</keyword>
<dbReference type="Gene3D" id="1.20.5.170">
    <property type="match status" value="1"/>
</dbReference>
<proteinExistence type="inferred from homology"/>
<evidence type="ECO:0000313" key="10">
    <source>
        <dbReference type="EMBL" id="CAB4310494.1"/>
    </source>
</evidence>
<dbReference type="GO" id="GO:0005634">
    <property type="term" value="C:nucleus"/>
    <property type="evidence" value="ECO:0007669"/>
    <property type="project" value="UniProtKB-SubCell"/>
</dbReference>
<keyword evidence="5" id="KW-0804">Transcription</keyword>
<dbReference type="SMART" id="SM00338">
    <property type="entry name" value="BRLZ"/>
    <property type="match status" value="1"/>
</dbReference>
<keyword evidence="4" id="KW-0238">DNA-binding</keyword>
<evidence type="ECO:0000256" key="5">
    <source>
        <dbReference type="ARBA" id="ARBA00023163"/>
    </source>
</evidence>
<dbReference type="InterPro" id="IPR045314">
    <property type="entry name" value="bZIP_plant_GBF1"/>
</dbReference>
<feature type="coiled-coil region" evidence="7">
    <location>
        <begin position="166"/>
        <end position="207"/>
    </location>
</feature>
<comment type="subcellular location">
    <subcellularLocation>
        <location evidence="1">Nucleus</location>
    </subcellularLocation>
</comment>
<dbReference type="InterPro" id="IPR046347">
    <property type="entry name" value="bZIP_sf"/>
</dbReference>
<feature type="region of interest" description="Disordered" evidence="8">
    <location>
        <begin position="1"/>
        <end position="71"/>
    </location>
</feature>
<protein>
    <recommendedName>
        <fullName evidence="9">BZIP domain-containing protein</fullName>
    </recommendedName>
</protein>
<gene>
    <name evidence="10" type="ORF">ORAREDHAP_LOCUS32398</name>
</gene>
<dbReference type="CDD" id="cd14702">
    <property type="entry name" value="bZIP_plant_GBF1"/>
    <property type="match status" value="1"/>
</dbReference>
<accession>A0A6J5XHI2</accession>
<dbReference type="SUPFAM" id="SSF57959">
    <property type="entry name" value="Leucine zipper domain"/>
    <property type="match status" value="1"/>
</dbReference>
<dbReference type="OrthoDB" id="1642657at2759"/>
<evidence type="ECO:0000259" key="9">
    <source>
        <dbReference type="PROSITE" id="PS50217"/>
    </source>
</evidence>
<dbReference type="InterPro" id="IPR044827">
    <property type="entry name" value="GBF-like"/>
</dbReference>
<reference evidence="11" key="1">
    <citation type="journal article" date="2020" name="Genome Biol.">
        <title>Gamete binning: chromosome-level and haplotype-resolved genome assembly enabled by high-throughput single-cell sequencing of gamete genomes.</title>
        <authorList>
            <person name="Campoy J.A."/>
            <person name="Sun H."/>
            <person name="Goel M."/>
            <person name="Jiao W.-B."/>
            <person name="Folz-Donahue K."/>
            <person name="Wang N."/>
            <person name="Rubio M."/>
            <person name="Liu C."/>
            <person name="Kukat C."/>
            <person name="Ruiz D."/>
            <person name="Huettel B."/>
            <person name="Schneeberger K."/>
        </authorList>
    </citation>
    <scope>NUCLEOTIDE SEQUENCE [LARGE SCALE GENOMIC DNA]</scope>
    <source>
        <strain evidence="11">cv. Rojo Pasion</strain>
    </source>
</reference>
<evidence type="ECO:0000256" key="7">
    <source>
        <dbReference type="SAM" id="Coils"/>
    </source>
</evidence>
<keyword evidence="7" id="KW-0175">Coiled coil</keyword>
<dbReference type="PROSITE" id="PS50217">
    <property type="entry name" value="BZIP"/>
    <property type="match status" value="1"/>
</dbReference>
<dbReference type="PANTHER" id="PTHR45967">
    <property type="entry name" value="G-BOX-BINDING FACTOR 3-RELATED"/>
    <property type="match status" value="1"/>
</dbReference>
<evidence type="ECO:0000256" key="1">
    <source>
        <dbReference type="ARBA" id="ARBA00004123"/>
    </source>
</evidence>
<feature type="domain" description="BZIP" evidence="9">
    <location>
        <begin position="141"/>
        <end position="204"/>
    </location>
</feature>
<evidence type="ECO:0000256" key="8">
    <source>
        <dbReference type="SAM" id="MobiDB-lite"/>
    </source>
</evidence>
<dbReference type="PANTHER" id="PTHR45967:SF38">
    <property type="entry name" value="G-BOX-BINDING FACTOR 2"/>
    <property type="match status" value="1"/>
</dbReference>
<sequence>MDQDVKKKLKGLDGTAVPVGYDGLKDTEHPVLEASKSLEQNIDGLTDGSDGNTKEDNHHTQRNNGSGSMRFADNDVKVHTQVRPTTNGEVNENSTYASGTGPPAGFLGVSLRSPYEKIGISTAFVAPSAGAGLPFDAMVLAGQREKRKQANRESARRSRLRKQAEYEELVRTFESLNTEKMALKSKLEELKGDSEKLRLENATLMEKLKHAQVVPKGGIASVEIEVDLDLPTGTENILSNLGSVSRNAQLDCEAHESSMSETKLHAVAAR</sequence>
<keyword evidence="11" id="KW-1185">Reference proteome</keyword>
<comment type="similarity">
    <text evidence="2">Belongs to the bZIP family.</text>
</comment>
<evidence type="ECO:0000256" key="3">
    <source>
        <dbReference type="ARBA" id="ARBA00023015"/>
    </source>
</evidence>
<dbReference type="EMBL" id="CAEKKB010000005">
    <property type="protein sequence ID" value="CAB4310494.1"/>
    <property type="molecule type" value="Genomic_DNA"/>
</dbReference>
<dbReference type="InterPro" id="IPR004827">
    <property type="entry name" value="bZIP"/>
</dbReference>
<keyword evidence="6" id="KW-0539">Nucleus</keyword>
<dbReference type="AlphaFoldDB" id="A0A6J5XHI2"/>
<evidence type="ECO:0000256" key="6">
    <source>
        <dbReference type="ARBA" id="ARBA00023242"/>
    </source>
</evidence>